<dbReference type="EMBL" id="CP061038">
    <property type="protein sequence ID" value="QNQ10636.1"/>
    <property type="molecule type" value="Genomic_DNA"/>
</dbReference>
<dbReference type="AlphaFoldDB" id="A0A7H0LLT3"/>
<feature type="domain" description="DUF6916" evidence="1">
    <location>
        <begin position="10"/>
        <end position="100"/>
    </location>
</feature>
<protein>
    <recommendedName>
        <fullName evidence="1">DUF6916 domain-containing protein</fullName>
    </recommendedName>
</protein>
<name>A0A7H0LLT3_9SPHN</name>
<organism evidence="2 3">
    <name type="scientific">Sphingomonas alpina</name>
    <dbReference type="NCBI Taxonomy" id="653931"/>
    <lineage>
        <taxon>Bacteria</taxon>
        <taxon>Pseudomonadati</taxon>
        <taxon>Pseudomonadota</taxon>
        <taxon>Alphaproteobacteria</taxon>
        <taxon>Sphingomonadales</taxon>
        <taxon>Sphingomonadaceae</taxon>
        <taxon>Sphingomonas</taxon>
    </lineage>
</organism>
<dbReference type="Pfam" id="PF21880">
    <property type="entry name" value="DUF6916"/>
    <property type="match status" value="1"/>
</dbReference>
<evidence type="ECO:0000313" key="2">
    <source>
        <dbReference type="EMBL" id="QNQ10636.1"/>
    </source>
</evidence>
<sequence length="101" mass="10868">MTMADDMLVCENFERHIGTIFVLTDEAGQVADLALTEVTALSASSGAERRAQFSVLFKSSEATIRPQAIYSLSHAEMGDMALFLVPVAQDKSGVSYEACFG</sequence>
<gene>
    <name evidence="2" type="ORF">H3Z74_05395</name>
</gene>
<proteinExistence type="predicted"/>
<evidence type="ECO:0000259" key="1">
    <source>
        <dbReference type="Pfam" id="PF21880"/>
    </source>
</evidence>
<dbReference type="RefSeq" id="WP_187762927.1">
    <property type="nucleotide sequence ID" value="NZ_CP061038.1"/>
</dbReference>
<dbReference type="Proteomes" id="UP000516148">
    <property type="component" value="Chromosome"/>
</dbReference>
<evidence type="ECO:0000313" key="3">
    <source>
        <dbReference type="Proteomes" id="UP000516148"/>
    </source>
</evidence>
<dbReference type="InterPro" id="IPR054209">
    <property type="entry name" value="DUF6916"/>
</dbReference>
<accession>A0A7H0LLT3</accession>
<dbReference type="KEGG" id="spap:H3Z74_05395"/>
<keyword evidence="3" id="KW-1185">Reference proteome</keyword>
<reference evidence="2 3" key="1">
    <citation type="submission" date="2020-09" db="EMBL/GenBank/DDBJ databases">
        <title>Sphingomonas sp., a new species isolated from pork steak.</title>
        <authorList>
            <person name="Heidler von Heilborn D."/>
        </authorList>
    </citation>
    <scope>NUCLEOTIDE SEQUENCE [LARGE SCALE GENOMIC DNA]</scope>
    <source>
        <strain evidence="3">S8-3T</strain>
    </source>
</reference>